<dbReference type="EMBL" id="CAXAMM010008058">
    <property type="protein sequence ID" value="CAK9016216.1"/>
    <property type="molecule type" value="Genomic_DNA"/>
</dbReference>
<protein>
    <submittedName>
        <fullName evidence="2">Uncharacterized protein</fullName>
    </submittedName>
</protein>
<organism evidence="2 3">
    <name type="scientific">Durusdinium trenchii</name>
    <dbReference type="NCBI Taxonomy" id="1381693"/>
    <lineage>
        <taxon>Eukaryota</taxon>
        <taxon>Sar</taxon>
        <taxon>Alveolata</taxon>
        <taxon>Dinophyceae</taxon>
        <taxon>Suessiales</taxon>
        <taxon>Symbiodiniaceae</taxon>
        <taxon>Durusdinium</taxon>
    </lineage>
</organism>
<proteinExistence type="predicted"/>
<feature type="region of interest" description="Disordered" evidence="1">
    <location>
        <begin position="1"/>
        <end position="24"/>
    </location>
</feature>
<evidence type="ECO:0000256" key="1">
    <source>
        <dbReference type="SAM" id="MobiDB-lite"/>
    </source>
</evidence>
<comment type="caution">
    <text evidence="2">The sequence shown here is derived from an EMBL/GenBank/DDBJ whole genome shotgun (WGS) entry which is preliminary data.</text>
</comment>
<name>A0ABP0JP38_9DINO</name>
<sequence>MPSWASTSSEPPRRAAPVPWAENGGTEPVLDLVLGARVGSPLVVSIGAFTKGLDKFGFNVDNVVSCAERCLSGEKGALSNGSQGKH</sequence>
<evidence type="ECO:0000313" key="2">
    <source>
        <dbReference type="EMBL" id="CAK9016216.1"/>
    </source>
</evidence>
<accession>A0ABP0JP38</accession>
<evidence type="ECO:0000313" key="3">
    <source>
        <dbReference type="Proteomes" id="UP001642464"/>
    </source>
</evidence>
<gene>
    <name evidence="2" type="ORF">SCF082_LOCUS13084</name>
</gene>
<reference evidence="2 3" key="1">
    <citation type="submission" date="2024-02" db="EMBL/GenBank/DDBJ databases">
        <authorList>
            <person name="Chen Y."/>
            <person name="Shah S."/>
            <person name="Dougan E. K."/>
            <person name="Thang M."/>
            <person name="Chan C."/>
        </authorList>
    </citation>
    <scope>NUCLEOTIDE SEQUENCE [LARGE SCALE GENOMIC DNA]</scope>
</reference>
<dbReference type="Proteomes" id="UP001642464">
    <property type="component" value="Unassembled WGS sequence"/>
</dbReference>
<keyword evidence="3" id="KW-1185">Reference proteome</keyword>
<feature type="compositionally biased region" description="Polar residues" evidence="1">
    <location>
        <begin position="1"/>
        <end position="10"/>
    </location>
</feature>